<gene>
    <name evidence="6" type="ORF">GCM10007140_38240</name>
</gene>
<dbReference type="RefSeq" id="WP_188390111.1">
    <property type="nucleotide sequence ID" value="NZ_BMFK01000009.1"/>
</dbReference>
<reference evidence="6" key="1">
    <citation type="journal article" date="2014" name="Int. J. Syst. Evol. Microbiol.">
        <title>Complete genome sequence of Corynebacterium casei LMG S-19264T (=DSM 44701T), isolated from a smear-ripened cheese.</title>
        <authorList>
            <consortium name="US DOE Joint Genome Institute (JGI-PGF)"/>
            <person name="Walter F."/>
            <person name="Albersmeier A."/>
            <person name="Kalinowski J."/>
            <person name="Ruckert C."/>
        </authorList>
    </citation>
    <scope>NUCLEOTIDE SEQUENCE</scope>
    <source>
        <strain evidence="6">CGMCC 1.12698</strain>
    </source>
</reference>
<dbReference type="PANTHER" id="PTHR34136">
    <property type="match status" value="1"/>
</dbReference>
<comment type="function">
    <text evidence="5">Catalyzes the conversion of GlcNAc-PP-undecaprenol into ManNAc-GlcNAc-PP-undecaprenol, the first committed lipid intermediate in the de novo synthesis of teichoic acid.</text>
</comment>
<dbReference type="Proteomes" id="UP000605259">
    <property type="component" value="Unassembled WGS sequence"/>
</dbReference>
<keyword evidence="2 5" id="KW-0808">Transferase</keyword>
<organism evidence="6 7">
    <name type="scientific">Priestia taiwanensis</name>
    <dbReference type="NCBI Taxonomy" id="1347902"/>
    <lineage>
        <taxon>Bacteria</taxon>
        <taxon>Bacillati</taxon>
        <taxon>Bacillota</taxon>
        <taxon>Bacilli</taxon>
        <taxon>Bacillales</taxon>
        <taxon>Bacillaceae</taxon>
        <taxon>Priestia</taxon>
    </lineage>
</organism>
<keyword evidence="1 5" id="KW-0328">Glycosyltransferase</keyword>
<comment type="caution">
    <text evidence="6">The sequence shown here is derived from an EMBL/GenBank/DDBJ whole genome shotgun (WGS) entry which is preliminary data.</text>
</comment>
<name>A0A917AWU0_9BACI</name>
<comment type="pathway">
    <text evidence="5">Cell wall biogenesis; teichoic acid biosynthesis.</text>
</comment>
<reference evidence="6" key="2">
    <citation type="submission" date="2020-09" db="EMBL/GenBank/DDBJ databases">
        <authorList>
            <person name="Sun Q."/>
            <person name="Zhou Y."/>
        </authorList>
    </citation>
    <scope>NUCLEOTIDE SEQUENCE</scope>
    <source>
        <strain evidence="6">CGMCC 1.12698</strain>
    </source>
</reference>
<dbReference type="InterPro" id="IPR004629">
    <property type="entry name" value="WecG_TagA_CpsF"/>
</dbReference>
<evidence type="ECO:0000313" key="6">
    <source>
        <dbReference type="EMBL" id="GGE85054.1"/>
    </source>
</evidence>
<evidence type="ECO:0000256" key="4">
    <source>
        <dbReference type="ARBA" id="ARBA00023316"/>
    </source>
</evidence>
<dbReference type="GO" id="GO:0047244">
    <property type="term" value="F:N-acetylglucosaminyldiphosphoundecaprenol N-acetyl-beta-D-mannosaminyltransferase activity"/>
    <property type="evidence" value="ECO:0007669"/>
    <property type="project" value="UniProtKB-UniRule"/>
</dbReference>
<keyword evidence="4 5" id="KW-0961">Cell wall biogenesis/degradation</keyword>
<sequence length="245" mass="28419">MKKTIDVLGVSFIYTTLAEFIAKLCEYANKGEKKFIITANPEIVMLARENEEFRELIQQADYVSADGIGIVKGAAMLGTPLPERVSGYDTLLGILRTSNETKRSIYMLGAKEEVLEQAVVRIRHDYPNVCIAGYHHGFFDWEDDSIIKEIQETEPDFIFVGLGAPRQEKWIHHHLHMVEKGVFMGVGGSFDGIAGKMKRAPKIWRNLHLEWLYRLFKQPSRWRRMLALPRFVLEVRKEKRRRKNR</sequence>
<dbReference type="HAMAP" id="MF_02070">
    <property type="entry name" value="TagA_TarA"/>
    <property type="match status" value="1"/>
</dbReference>
<accession>A0A917AWU0</accession>
<comment type="catalytic activity">
    <reaction evidence="5">
        <text>UDP-N-acetyl-alpha-D-mannosamine + N-acetyl-alpha-D-glucosaminyl-di-trans,octa-cis-undecaprenyl diphosphate = N-acetyl-beta-D-mannosaminyl-(1-&gt;4)-N-acetyl-alpha-D-glucosaminyl di-trans,octa-cis-undecaprenyl diphosphate + UDP + H(+)</text>
        <dbReference type="Rhea" id="RHEA:16053"/>
        <dbReference type="ChEBI" id="CHEBI:15378"/>
        <dbReference type="ChEBI" id="CHEBI:58223"/>
        <dbReference type="ChEBI" id="CHEBI:62959"/>
        <dbReference type="ChEBI" id="CHEBI:68623"/>
        <dbReference type="ChEBI" id="CHEBI:132210"/>
        <dbReference type="EC" id="2.4.1.187"/>
    </reaction>
</comment>
<evidence type="ECO:0000256" key="5">
    <source>
        <dbReference type="HAMAP-Rule" id="MF_02070"/>
    </source>
</evidence>
<evidence type="ECO:0000256" key="3">
    <source>
        <dbReference type="ARBA" id="ARBA00022944"/>
    </source>
</evidence>
<dbReference type="EC" id="2.4.1.187" evidence="5"/>
<dbReference type="CDD" id="cd06533">
    <property type="entry name" value="Glyco_transf_WecG_TagA"/>
    <property type="match status" value="1"/>
</dbReference>
<dbReference type="NCBIfam" id="TIGR00696">
    <property type="entry name" value="wecG_tagA_cpsF"/>
    <property type="match status" value="1"/>
</dbReference>
<keyword evidence="3 5" id="KW-0777">Teichoic acid biosynthesis</keyword>
<dbReference type="PANTHER" id="PTHR34136:SF1">
    <property type="entry name" value="UDP-N-ACETYL-D-MANNOSAMINURONIC ACID TRANSFERASE"/>
    <property type="match status" value="1"/>
</dbReference>
<dbReference type="AlphaFoldDB" id="A0A917AWU0"/>
<protein>
    <recommendedName>
        <fullName evidence="5">N-acetylglucosaminyldiphosphoundecaprenol N-acetyl-beta-D-mannosaminyltransferase</fullName>
        <ecNumber evidence="5">2.4.1.187</ecNumber>
    </recommendedName>
    <alternativeName>
        <fullName evidence="5">N-acetylmannosaminyltransferase</fullName>
    </alternativeName>
    <alternativeName>
        <fullName evidence="5">UDP-N-acetylmannosamine transferase</fullName>
    </alternativeName>
    <alternativeName>
        <fullName evidence="5">UDP-N-acetylmannosamine:N-acetylglucosaminyl pyrophosphorylundecaprenol N-acetylmannosaminyltransferase</fullName>
    </alternativeName>
</protein>
<dbReference type="Pfam" id="PF03808">
    <property type="entry name" value="Glyco_tran_WecG"/>
    <property type="match status" value="1"/>
</dbReference>
<dbReference type="InterPro" id="IPR034714">
    <property type="entry name" value="TagA_TarA"/>
</dbReference>
<evidence type="ECO:0000256" key="2">
    <source>
        <dbReference type="ARBA" id="ARBA00022679"/>
    </source>
</evidence>
<evidence type="ECO:0000313" key="7">
    <source>
        <dbReference type="Proteomes" id="UP000605259"/>
    </source>
</evidence>
<evidence type="ECO:0000256" key="1">
    <source>
        <dbReference type="ARBA" id="ARBA00022676"/>
    </source>
</evidence>
<dbReference type="GO" id="GO:0019350">
    <property type="term" value="P:teichoic acid biosynthetic process"/>
    <property type="evidence" value="ECO:0007669"/>
    <property type="project" value="UniProtKB-UniRule"/>
</dbReference>
<keyword evidence="7" id="KW-1185">Reference proteome</keyword>
<dbReference type="EMBL" id="BMFK01000009">
    <property type="protein sequence ID" value="GGE85054.1"/>
    <property type="molecule type" value="Genomic_DNA"/>
</dbReference>
<dbReference type="GO" id="GO:0071555">
    <property type="term" value="P:cell wall organization"/>
    <property type="evidence" value="ECO:0007669"/>
    <property type="project" value="UniProtKB-KW"/>
</dbReference>
<comment type="similarity">
    <text evidence="5">Belongs to the glycosyltransferase 26 family. TagA/TarA subfamily.</text>
</comment>
<proteinExistence type="inferred from homology"/>